<evidence type="ECO:0000313" key="1">
    <source>
        <dbReference type="EMBL" id="ERM97596.1"/>
    </source>
</evidence>
<dbReference type="GO" id="GO:0043531">
    <property type="term" value="F:ADP binding"/>
    <property type="evidence" value="ECO:0007669"/>
    <property type="project" value="InterPro"/>
</dbReference>
<proteinExistence type="predicted"/>
<dbReference type="EMBL" id="KI395963">
    <property type="protein sequence ID" value="ERM97596.1"/>
    <property type="molecule type" value="Genomic_DNA"/>
</dbReference>
<dbReference type="Gramene" id="ERM97596">
    <property type="protein sequence ID" value="ERM97596"/>
    <property type="gene ID" value="AMTR_s00499p00005050"/>
</dbReference>
<protein>
    <submittedName>
        <fullName evidence="1">Uncharacterized protein</fullName>
    </submittedName>
</protein>
<dbReference type="AlphaFoldDB" id="W1NNU7"/>
<organism evidence="1 2">
    <name type="scientific">Amborella trichopoda</name>
    <dbReference type="NCBI Taxonomy" id="13333"/>
    <lineage>
        <taxon>Eukaryota</taxon>
        <taxon>Viridiplantae</taxon>
        <taxon>Streptophyta</taxon>
        <taxon>Embryophyta</taxon>
        <taxon>Tracheophyta</taxon>
        <taxon>Spermatophyta</taxon>
        <taxon>Magnoliopsida</taxon>
        <taxon>Amborellales</taxon>
        <taxon>Amborellaceae</taxon>
        <taxon>Amborella</taxon>
    </lineage>
</organism>
<keyword evidence="2" id="KW-1185">Reference proteome</keyword>
<feature type="non-terminal residue" evidence="1">
    <location>
        <position position="1"/>
    </location>
</feature>
<dbReference type="HOGENOM" id="CLU_2519135_0_0_1"/>
<name>W1NNU7_AMBTC</name>
<accession>W1NNU7</accession>
<dbReference type="Proteomes" id="UP000017836">
    <property type="component" value="Unassembled WGS sequence"/>
</dbReference>
<reference evidence="2" key="1">
    <citation type="journal article" date="2013" name="Science">
        <title>The Amborella genome and the evolution of flowering plants.</title>
        <authorList>
            <consortium name="Amborella Genome Project"/>
        </authorList>
    </citation>
    <scope>NUCLEOTIDE SEQUENCE [LARGE SCALE GENOMIC DNA]</scope>
</reference>
<evidence type="ECO:0000313" key="2">
    <source>
        <dbReference type="Proteomes" id="UP000017836"/>
    </source>
</evidence>
<sequence length="85" mass="9711">TNEAYHNMQSECTVEVKELSKEEAWNLFLDKAGHHISSQLIEALARKVLKKCGDCPSQSSLLLGLWQCKESWEAWEDAHALRILN</sequence>
<dbReference type="SUPFAM" id="SSF52540">
    <property type="entry name" value="P-loop containing nucleoside triphosphate hydrolases"/>
    <property type="match status" value="1"/>
</dbReference>
<feature type="non-terminal residue" evidence="1">
    <location>
        <position position="85"/>
    </location>
</feature>
<dbReference type="InterPro" id="IPR027417">
    <property type="entry name" value="P-loop_NTPase"/>
</dbReference>
<gene>
    <name evidence="1" type="ORF">AMTR_s00499p00005050</name>
</gene>